<dbReference type="Proteomes" id="UP000249081">
    <property type="component" value="Unassembled WGS sequence"/>
</dbReference>
<proteinExistence type="predicted"/>
<reference evidence="2" key="1">
    <citation type="submission" date="2018-04" db="EMBL/GenBank/DDBJ databases">
        <authorList>
            <person name="Cornet L."/>
        </authorList>
    </citation>
    <scope>NUCLEOTIDE SEQUENCE [LARGE SCALE GENOMIC DNA]</scope>
</reference>
<evidence type="ECO:0000313" key="1">
    <source>
        <dbReference type="EMBL" id="PZO44410.1"/>
    </source>
</evidence>
<name>A0A2W4WIQ5_9CYAN</name>
<reference evidence="1 2" key="2">
    <citation type="submission" date="2018-06" db="EMBL/GenBank/DDBJ databases">
        <title>Metagenomic assembly of (sub)arctic Cyanobacteria and their associated microbiome from non-axenic cultures.</title>
        <authorList>
            <person name="Baurain D."/>
        </authorList>
    </citation>
    <scope>NUCLEOTIDE SEQUENCE [LARGE SCALE GENOMIC DNA]</scope>
    <source>
        <strain evidence="1">ULC041bin1</strain>
    </source>
</reference>
<dbReference type="InterPro" id="IPR012441">
    <property type="entry name" value="DUF1643"/>
</dbReference>
<gene>
    <name evidence="1" type="ORF">DCF17_04070</name>
</gene>
<dbReference type="EMBL" id="QBMN01000017">
    <property type="protein sequence ID" value="PZO44410.1"/>
    <property type="molecule type" value="Genomic_DNA"/>
</dbReference>
<accession>A0A2W4WIQ5</accession>
<dbReference type="Pfam" id="PF07799">
    <property type="entry name" value="DUF1643"/>
    <property type="match status" value="1"/>
</dbReference>
<sequence>MLQVTAMERSATFDPTGRYRYSLGRRWSSDPTLAIIMLNPSWADGSLDDPTIRRCLGLAQGWGFGAIAVVNLFAYRSPHPKLLKLVNDPIGQGNDAVLAATAHRADQILLAWGSWRGRDRAVLTLLSPFEAKCRCLGHNRTGQPRHPLYVHRSTPLRPWVTPIH</sequence>
<evidence type="ECO:0008006" key="3">
    <source>
        <dbReference type="Google" id="ProtNLM"/>
    </source>
</evidence>
<dbReference type="AlphaFoldDB" id="A0A2W4WIQ5"/>
<protein>
    <recommendedName>
        <fullName evidence="3">DUF1643 domain-containing protein</fullName>
    </recommendedName>
</protein>
<organism evidence="1 2">
    <name type="scientific">Shackletoniella antarctica</name>
    <dbReference type="NCBI Taxonomy" id="268115"/>
    <lineage>
        <taxon>Bacteria</taxon>
        <taxon>Bacillati</taxon>
        <taxon>Cyanobacteriota</taxon>
        <taxon>Cyanophyceae</taxon>
        <taxon>Oculatellales</taxon>
        <taxon>Oculatellaceae</taxon>
        <taxon>Shackletoniella</taxon>
    </lineage>
</organism>
<comment type="caution">
    <text evidence="1">The sequence shown here is derived from an EMBL/GenBank/DDBJ whole genome shotgun (WGS) entry which is preliminary data.</text>
</comment>
<evidence type="ECO:0000313" key="2">
    <source>
        <dbReference type="Proteomes" id="UP000249081"/>
    </source>
</evidence>